<dbReference type="Proteomes" id="UP000661025">
    <property type="component" value="Unassembled WGS sequence"/>
</dbReference>
<sequence length="341" mass="36829">MMFGRRGRRRFLEAVAGFDAAVRERDEDRTRRAYREMHRRFEGAERHEIVQAAPRLAALLPELPAGPDTMVAIVIGACVERGADPANCAPAIFHGLDWALDATGEFCARWSATGGGDFPEPDHGDPAPAVVERVGMEAALGWWLLPRWETAAVALLSHAGVRTGLDAAWRARVLRTLRTVEEASGHAFKCLVYALLVLDDEPLVVLHRPSGTGYAMRMSGIGDNFQLHTLLADVLVGGGHVPGRAPTAPEAAVCRDAPGQVPTTGAFNLVTPGGEWVWNEGTPGDIPAVDGVRLLVLDPPPYERSWPAGRFFPGMTGDLLLERVLDADETRAWLGSCAPAR</sequence>
<protein>
    <submittedName>
        <fullName evidence="1">Uncharacterized protein</fullName>
    </submittedName>
</protein>
<dbReference type="RefSeq" id="WP_192359590.1">
    <property type="nucleotide sequence ID" value="NZ_CP119182.1"/>
</dbReference>
<name>A0A927L4E3_9ACTN</name>
<evidence type="ECO:0000313" key="2">
    <source>
        <dbReference type="Proteomes" id="UP000661025"/>
    </source>
</evidence>
<reference evidence="1" key="1">
    <citation type="submission" date="2020-09" db="EMBL/GenBank/DDBJ databases">
        <title>Streptomyces canutascabiei sp. nov., which causes potato common scab and is distributed across the world.</title>
        <authorList>
            <person name="Nguyen H.P."/>
            <person name="Weisberg A.J."/>
            <person name="Chang J.H."/>
            <person name="Clarke C.R."/>
        </authorList>
    </citation>
    <scope>NUCLEOTIDE SEQUENCE</scope>
    <source>
        <strain evidence="1">ID-01-6.2a</strain>
    </source>
</reference>
<dbReference type="EMBL" id="JACYXT010000001">
    <property type="protein sequence ID" value="MBD9722393.1"/>
    <property type="molecule type" value="Genomic_DNA"/>
</dbReference>
<gene>
    <name evidence="1" type="ORF">IHE70_03865</name>
</gene>
<proteinExistence type="predicted"/>
<dbReference type="AlphaFoldDB" id="A0A927L4E3"/>
<evidence type="ECO:0000313" key="1">
    <source>
        <dbReference type="EMBL" id="MBD9722393.1"/>
    </source>
</evidence>
<dbReference type="GeneID" id="79928770"/>
<comment type="caution">
    <text evidence="1">The sequence shown here is derived from an EMBL/GenBank/DDBJ whole genome shotgun (WGS) entry which is preliminary data.</text>
</comment>
<organism evidence="1 2">
    <name type="scientific">Streptomyces caniscabiei</name>
    <dbReference type="NCBI Taxonomy" id="2746961"/>
    <lineage>
        <taxon>Bacteria</taxon>
        <taxon>Bacillati</taxon>
        <taxon>Actinomycetota</taxon>
        <taxon>Actinomycetes</taxon>
        <taxon>Kitasatosporales</taxon>
        <taxon>Streptomycetaceae</taxon>
        <taxon>Streptomyces</taxon>
    </lineage>
</organism>
<accession>A0A927L4E3</accession>